<dbReference type="Proteomes" id="UP000037660">
    <property type="component" value="Unassembled WGS sequence"/>
</dbReference>
<proteinExistence type="predicted"/>
<protein>
    <submittedName>
        <fullName evidence="2">Uncharacterized protein</fullName>
    </submittedName>
</protein>
<sequence length="115" mass="11985">MQATCQCRQRASARRRARRGISPAPAARPGPGTGGGSRPAARPPVRCRTGLSDPSDAGGHRAGCPSGGTPARAGPGILRLTGAAALRSNRPRITPAVRPRELRAAGLRQRRLREP</sequence>
<feature type="compositionally biased region" description="Low complexity" evidence="1">
    <location>
        <begin position="20"/>
        <end position="30"/>
    </location>
</feature>
<organism evidence="2 3">
    <name type="scientific">Piscinibacter sakaiensis</name>
    <name type="common">Ideonella sakaiensis</name>
    <dbReference type="NCBI Taxonomy" id="1547922"/>
    <lineage>
        <taxon>Bacteria</taxon>
        <taxon>Pseudomonadati</taxon>
        <taxon>Pseudomonadota</taxon>
        <taxon>Betaproteobacteria</taxon>
        <taxon>Burkholderiales</taxon>
        <taxon>Sphaerotilaceae</taxon>
        <taxon>Piscinibacter</taxon>
    </lineage>
</organism>
<reference evidence="2 3" key="2">
    <citation type="journal article" date="2016" name="Science">
        <title>A bacterium that degrades and assimilates poly(ethylene terephthalate).</title>
        <authorList>
            <person name="Yoshida S."/>
            <person name="Hiraga K."/>
            <person name="Takehana T."/>
            <person name="Taniguchi I."/>
            <person name="Yamaji H."/>
            <person name="Maeda Y."/>
            <person name="Toyohara K."/>
            <person name="Miyamoto K."/>
            <person name="Kimura Y."/>
            <person name="Oda K."/>
        </authorList>
    </citation>
    <scope>NUCLEOTIDE SEQUENCE [LARGE SCALE GENOMIC DNA]</scope>
    <source>
        <strain evidence="3">NBRC 110686 / TISTR 2288 / 201-F6</strain>
    </source>
</reference>
<dbReference type="AlphaFoldDB" id="A0A0K8NWI8"/>
<evidence type="ECO:0000256" key="1">
    <source>
        <dbReference type="SAM" id="MobiDB-lite"/>
    </source>
</evidence>
<keyword evidence="3" id="KW-1185">Reference proteome</keyword>
<reference evidence="3" key="1">
    <citation type="submission" date="2015-07" db="EMBL/GenBank/DDBJ databases">
        <title>Discovery of a poly(ethylene terephthalate assimilation.</title>
        <authorList>
            <person name="Yoshida S."/>
            <person name="Hiraga K."/>
            <person name="Takehana T."/>
            <person name="Taniguchi I."/>
            <person name="Yamaji H."/>
            <person name="Maeda Y."/>
            <person name="Toyohara K."/>
            <person name="Miyamoto K."/>
            <person name="Kimura Y."/>
            <person name="Oda K."/>
        </authorList>
    </citation>
    <scope>NUCLEOTIDE SEQUENCE [LARGE SCALE GENOMIC DNA]</scope>
    <source>
        <strain evidence="3">NBRC 110686 / TISTR 2288 / 201-F6</strain>
    </source>
</reference>
<comment type="caution">
    <text evidence="2">The sequence shown here is derived from an EMBL/GenBank/DDBJ whole genome shotgun (WGS) entry which is preliminary data.</text>
</comment>
<name>A0A0K8NWI8_PISS1</name>
<dbReference type="EMBL" id="BBYR01000007">
    <property type="protein sequence ID" value="GAP34305.1"/>
    <property type="molecule type" value="Genomic_DNA"/>
</dbReference>
<gene>
    <name evidence="2" type="ORF">ISF6_4480</name>
</gene>
<evidence type="ECO:0000313" key="3">
    <source>
        <dbReference type="Proteomes" id="UP000037660"/>
    </source>
</evidence>
<dbReference type="STRING" id="1547922.ISF6_4480"/>
<feature type="region of interest" description="Disordered" evidence="1">
    <location>
        <begin position="1"/>
        <end position="115"/>
    </location>
</feature>
<evidence type="ECO:0000313" key="2">
    <source>
        <dbReference type="EMBL" id="GAP34305.1"/>
    </source>
</evidence>
<accession>A0A0K8NWI8</accession>